<accession>A0ACA9SG01</accession>
<name>A0ACA9SG01_9GLOM</name>
<protein>
    <submittedName>
        <fullName evidence="1">18330_t:CDS:1</fullName>
    </submittedName>
</protein>
<organism evidence="1 2">
    <name type="scientific">Racocetra persica</name>
    <dbReference type="NCBI Taxonomy" id="160502"/>
    <lineage>
        <taxon>Eukaryota</taxon>
        <taxon>Fungi</taxon>
        <taxon>Fungi incertae sedis</taxon>
        <taxon>Mucoromycota</taxon>
        <taxon>Glomeromycotina</taxon>
        <taxon>Glomeromycetes</taxon>
        <taxon>Diversisporales</taxon>
        <taxon>Gigasporaceae</taxon>
        <taxon>Racocetra</taxon>
    </lineage>
</organism>
<sequence length="126" mass="14361">VSVWLYAIRRLLKSYSHQKTDITWNSEEFTILNAYRETIAKRFTFFGSPPTSPTLGSSFFASFPSQDNQDSKHPVLDDVRKAEINLERLVMAADAYRDLMDRLSKASKNFSKALKDYGNGKGLETT</sequence>
<dbReference type="EMBL" id="CAJVQC010116744">
    <property type="protein sequence ID" value="CAG8837131.1"/>
    <property type="molecule type" value="Genomic_DNA"/>
</dbReference>
<evidence type="ECO:0000313" key="1">
    <source>
        <dbReference type="EMBL" id="CAG8837131.1"/>
    </source>
</evidence>
<reference evidence="1" key="1">
    <citation type="submission" date="2021-06" db="EMBL/GenBank/DDBJ databases">
        <authorList>
            <person name="Kallberg Y."/>
            <person name="Tangrot J."/>
            <person name="Rosling A."/>
        </authorList>
    </citation>
    <scope>NUCLEOTIDE SEQUENCE</scope>
    <source>
        <strain evidence="1">MA461A</strain>
    </source>
</reference>
<feature type="non-terminal residue" evidence="1">
    <location>
        <position position="1"/>
    </location>
</feature>
<comment type="caution">
    <text evidence="1">The sequence shown here is derived from an EMBL/GenBank/DDBJ whole genome shotgun (WGS) entry which is preliminary data.</text>
</comment>
<keyword evidence="2" id="KW-1185">Reference proteome</keyword>
<feature type="non-terminal residue" evidence="1">
    <location>
        <position position="126"/>
    </location>
</feature>
<proteinExistence type="predicted"/>
<dbReference type="Proteomes" id="UP000789920">
    <property type="component" value="Unassembled WGS sequence"/>
</dbReference>
<gene>
    <name evidence="1" type="ORF">RPERSI_LOCUS30185</name>
</gene>
<evidence type="ECO:0000313" key="2">
    <source>
        <dbReference type="Proteomes" id="UP000789920"/>
    </source>
</evidence>